<dbReference type="RefSeq" id="WP_117417653.1">
    <property type="nucleotide sequence ID" value="NZ_QOHO01000043.1"/>
</dbReference>
<comment type="caution">
    <text evidence="1">The sequence shown here is derived from an EMBL/GenBank/DDBJ whole genome shotgun (WGS) entry which is preliminary data.</text>
</comment>
<accession>A0A3E2NBM2</accession>
<evidence type="ECO:0000313" key="1">
    <source>
        <dbReference type="EMBL" id="RFZ78280.1"/>
    </source>
</evidence>
<gene>
    <name evidence="1" type="ORF">DS742_14295</name>
</gene>
<dbReference type="EMBL" id="QOHO01000043">
    <property type="protein sequence ID" value="RFZ78280.1"/>
    <property type="molecule type" value="Genomic_DNA"/>
</dbReference>
<reference evidence="1 2" key="1">
    <citation type="submission" date="2018-07" db="EMBL/GenBank/DDBJ databases">
        <title>New species, Clostridium PI-S10-A1B.</title>
        <authorList>
            <person name="Krishna G."/>
            <person name="Summeta K."/>
            <person name="Shikha S."/>
            <person name="Prabhu P.B."/>
            <person name="Suresh K."/>
        </authorList>
    </citation>
    <scope>NUCLEOTIDE SEQUENCE [LARGE SCALE GENOMIC DNA]</scope>
    <source>
        <strain evidence="1 2">PI-S10-A1B</strain>
    </source>
</reference>
<name>A0A3E2NBM2_9FIRM</name>
<dbReference type="AlphaFoldDB" id="A0A3E2NBM2"/>
<protein>
    <submittedName>
        <fullName evidence="1">Uncharacterized protein</fullName>
    </submittedName>
</protein>
<dbReference type="Proteomes" id="UP000260680">
    <property type="component" value="Unassembled WGS sequence"/>
</dbReference>
<proteinExistence type="predicted"/>
<organism evidence="1 2">
    <name type="scientific">Lacrimispora amygdalina</name>
    <dbReference type="NCBI Taxonomy" id="253257"/>
    <lineage>
        <taxon>Bacteria</taxon>
        <taxon>Bacillati</taxon>
        <taxon>Bacillota</taxon>
        <taxon>Clostridia</taxon>
        <taxon>Lachnospirales</taxon>
        <taxon>Lachnospiraceae</taxon>
        <taxon>Lacrimispora</taxon>
    </lineage>
</organism>
<evidence type="ECO:0000313" key="2">
    <source>
        <dbReference type="Proteomes" id="UP000260680"/>
    </source>
</evidence>
<sequence length="97" mass="10950">MNEDFIVVSKEEAIKKIMEAPGDTVIIGRISITSPAMHYSHDKPVRGKKKDGKLLIIAANEIEYQDNNCFGTLSLHGIRKEKEDESIIHSILFPQKE</sequence>
<dbReference type="OrthoDB" id="2084730at2"/>